<name>A0A0C2M9Z9_THEKT</name>
<evidence type="ECO:0000256" key="1">
    <source>
        <dbReference type="SAM" id="MobiDB-lite"/>
    </source>
</evidence>
<evidence type="ECO:0000313" key="3">
    <source>
        <dbReference type="Proteomes" id="UP000031668"/>
    </source>
</evidence>
<sequence length="107" mass="12164">MDLYKILVEILRSGSKSLLQPDPLQSTSKCSNKQYINNDEPRRKTKGHSRQSSDLNARYPSIDKVLLIETIPMLPAKGSVERVIQLKDAERLMLVGTARKEEYGIHL</sequence>
<keyword evidence="3" id="KW-1185">Reference proteome</keyword>
<organism evidence="2 3">
    <name type="scientific">Thelohanellus kitauei</name>
    <name type="common">Myxosporean</name>
    <dbReference type="NCBI Taxonomy" id="669202"/>
    <lineage>
        <taxon>Eukaryota</taxon>
        <taxon>Metazoa</taxon>
        <taxon>Cnidaria</taxon>
        <taxon>Myxozoa</taxon>
        <taxon>Myxosporea</taxon>
        <taxon>Bivalvulida</taxon>
        <taxon>Platysporina</taxon>
        <taxon>Myxobolidae</taxon>
        <taxon>Thelohanellus</taxon>
    </lineage>
</organism>
<feature type="region of interest" description="Disordered" evidence="1">
    <location>
        <begin position="21"/>
        <end position="56"/>
    </location>
</feature>
<gene>
    <name evidence="2" type="ORF">RF11_05862</name>
</gene>
<evidence type="ECO:0000313" key="2">
    <source>
        <dbReference type="EMBL" id="KII61139.1"/>
    </source>
</evidence>
<reference evidence="2 3" key="1">
    <citation type="journal article" date="2014" name="Genome Biol. Evol.">
        <title>The genome of the myxosporean Thelohanellus kitauei shows adaptations to nutrient acquisition within its fish host.</title>
        <authorList>
            <person name="Yang Y."/>
            <person name="Xiong J."/>
            <person name="Zhou Z."/>
            <person name="Huo F."/>
            <person name="Miao W."/>
            <person name="Ran C."/>
            <person name="Liu Y."/>
            <person name="Zhang J."/>
            <person name="Feng J."/>
            <person name="Wang M."/>
            <person name="Wang M."/>
            <person name="Wang L."/>
            <person name="Yao B."/>
        </authorList>
    </citation>
    <scope>NUCLEOTIDE SEQUENCE [LARGE SCALE GENOMIC DNA]</scope>
    <source>
        <strain evidence="2">Wuqing</strain>
    </source>
</reference>
<dbReference type="AlphaFoldDB" id="A0A0C2M9Z9"/>
<protein>
    <submittedName>
        <fullName evidence="2">Uncharacterized protein</fullName>
    </submittedName>
</protein>
<proteinExistence type="predicted"/>
<feature type="compositionally biased region" description="Polar residues" evidence="1">
    <location>
        <begin position="21"/>
        <end position="37"/>
    </location>
</feature>
<comment type="caution">
    <text evidence="2">The sequence shown here is derived from an EMBL/GenBank/DDBJ whole genome shotgun (WGS) entry which is preliminary data.</text>
</comment>
<dbReference type="Proteomes" id="UP000031668">
    <property type="component" value="Unassembled WGS sequence"/>
</dbReference>
<accession>A0A0C2M9Z9</accession>
<dbReference type="EMBL" id="JWZT01005379">
    <property type="protein sequence ID" value="KII61139.1"/>
    <property type="molecule type" value="Genomic_DNA"/>
</dbReference>